<dbReference type="EMBL" id="AZBU02000002">
    <property type="protein sequence ID" value="TKR94485.1"/>
    <property type="molecule type" value="Genomic_DNA"/>
</dbReference>
<feature type="transmembrane region" description="Helical" evidence="2">
    <location>
        <begin position="20"/>
        <end position="40"/>
    </location>
</feature>
<dbReference type="Proteomes" id="UP000298663">
    <property type="component" value="Unassembled WGS sequence"/>
</dbReference>
<keyword evidence="2" id="KW-0812">Transmembrane</keyword>
<feature type="transmembrane region" description="Helical" evidence="2">
    <location>
        <begin position="170"/>
        <end position="191"/>
    </location>
</feature>
<reference evidence="3 4" key="2">
    <citation type="journal article" date="2019" name="G3 (Bethesda)">
        <title>Hybrid Assembly of the Genome of the Entomopathogenic Nematode Steinernema carpocapsae Identifies the X-Chromosome.</title>
        <authorList>
            <person name="Serra L."/>
            <person name="Macchietto M."/>
            <person name="Macias-Munoz A."/>
            <person name="McGill C.J."/>
            <person name="Rodriguez I.M."/>
            <person name="Rodriguez B."/>
            <person name="Murad R."/>
            <person name="Mortazavi A."/>
        </authorList>
    </citation>
    <scope>NUCLEOTIDE SEQUENCE [LARGE SCALE GENOMIC DNA]</scope>
    <source>
        <strain evidence="3 4">ALL</strain>
    </source>
</reference>
<feature type="compositionally biased region" description="Low complexity" evidence="1">
    <location>
        <begin position="222"/>
        <end position="235"/>
    </location>
</feature>
<keyword evidence="4" id="KW-1185">Reference proteome</keyword>
<organism evidence="3 4">
    <name type="scientific">Steinernema carpocapsae</name>
    <name type="common">Entomopathogenic nematode</name>
    <dbReference type="NCBI Taxonomy" id="34508"/>
    <lineage>
        <taxon>Eukaryota</taxon>
        <taxon>Metazoa</taxon>
        <taxon>Ecdysozoa</taxon>
        <taxon>Nematoda</taxon>
        <taxon>Chromadorea</taxon>
        <taxon>Rhabditida</taxon>
        <taxon>Tylenchina</taxon>
        <taxon>Panagrolaimomorpha</taxon>
        <taxon>Strongyloidoidea</taxon>
        <taxon>Steinernematidae</taxon>
        <taxon>Steinernema</taxon>
    </lineage>
</organism>
<reference evidence="3 4" key="1">
    <citation type="journal article" date="2015" name="Genome Biol.">
        <title>Comparative genomics of Steinernema reveals deeply conserved gene regulatory networks.</title>
        <authorList>
            <person name="Dillman A.R."/>
            <person name="Macchietto M."/>
            <person name="Porter C.F."/>
            <person name="Rogers A."/>
            <person name="Williams B."/>
            <person name="Antoshechkin I."/>
            <person name="Lee M.M."/>
            <person name="Goodwin Z."/>
            <person name="Lu X."/>
            <person name="Lewis E.E."/>
            <person name="Goodrich-Blair H."/>
            <person name="Stock S.P."/>
            <person name="Adams B.J."/>
            <person name="Sternberg P.W."/>
            <person name="Mortazavi A."/>
        </authorList>
    </citation>
    <scope>NUCLEOTIDE SEQUENCE [LARGE SCALE GENOMIC DNA]</scope>
    <source>
        <strain evidence="3 4">ALL</strain>
    </source>
</reference>
<proteinExistence type="predicted"/>
<keyword evidence="2" id="KW-0472">Membrane</keyword>
<feature type="transmembrane region" description="Helical" evidence="2">
    <location>
        <begin position="52"/>
        <end position="70"/>
    </location>
</feature>
<sequence length="235" mass="26976">MFSYETFLYEYYDVFVKQYLLFSCSIAVTVLNVLCLYFYLRRCFDSTSRFGMIFMLFVTHIAYGCFNVLSYGSDLLPEYLFNFVKNSPRLFVLIFTLSQISQQIVAVSSAFVAVDRVLVMAGPIKYGYYKITRKLAWLAAILNIGLFFMLIGACLIIPKDAFVLKTSTIVRYYIFSPTLLIEAFLYVVFLLQFRSYVRCRTNAVAKQLTAQVGRKGHDTKSKTSTFSATTSSCFK</sequence>
<comment type="caution">
    <text evidence="3">The sequence shown here is derived from an EMBL/GenBank/DDBJ whole genome shotgun (WGS) entry which is preliminary data.</text>
</comment>
<dbReference type="AlphaFoldDB" id="A0A4V6A6G5"/>
<accession>A0A4V6A6G5</accession>
<feature type="transmembrane region" description="Helical" evidence="2">
    <location>
        <begin position="135"/>
        <end position="158"/>
    </location>
</feature>
<feature type="region of interest" description="Disordered" evidence="1">
    <location>
        <begin position="216"/>
        <end position="235"/>
    </location>
</feature>
<evidence type="ECO:0000313" key="4">
    <source>
        <dbReference type="Proteomes" id="UP000298663"/>
    </source>
</evidence>
<evidence type="ECO:0000313" key="3">
    <source>
        <dbReference type="EMBL" id="TKR94485.1"/>
    </source>
</evidence>
<evidence type="ECO:0000256" key="2">
    <source>
        <dbReference type="SAM" id="Phobius"/>
    </source>
</evidence>
<name>A0A4V6A6G5_STECR</name>
<keyword evidence="2" id="KW-1133">Transmembrane helix</keyword>
<evidence type="ECO:0000256" key="1">
    <source>
        <dbReference type="SAM" id="MobiDB-lite"/>
    </source>
</evidence>
<evidence type="ECO:0008006" key="5">
    <source>
        <dbReference type="Google" id="ProtNLM"/>
    </source>
</evidence>
<protein>
    <recommendedName>
        <fullName evidence="5">G-protein coupled receptors family 1 profile domain-containing protein</fullName>
    </recommendedName>
</protein>
<gene>
    <name evidence="3" type="ORF">L596_008761</name>
</gene>
<feature type="transmembrane region" description="Helical" evidence="2">
    <location>
        <begin position="90"/>
        <end position="114"/>
    </location>
</feature>